<name>A0ABT0X629_9ACTN</name>
<feature type="compositionally biased region" description="Low complexity" evidence="1">
    <location>
        <begin position="18"/>
        <end position="45"/>
    </location>
</feature>
<sequence length="219" mass="22006">MSHPDSNNPYGGPPPGQQPAQPYDYPQGQRQPQPYGYPQPGQQPYGFPPQHQPQVQPQGQGHPGYPGHPGYAGGAYIPTELPGLAKAARVLLFVIGGLQLIGGIAAAVGLTALNSADTGLGSGPAGDAAAGIGMVAVVVLLALAVLVIVLAAKFGSGGNGVRVTTIVYASLGIVGSLFNLVQGTPAGAIGAVIGIAVGAVILAAMLQSQTAAWFKRPRH</sequence>
<keyword evidence="4" id="KW-1185">Reference proteome</keyword>
<feature type="region of interest" description="Disordered" evidence="1">
    <location>
        <begin position="1"/>
        <end position="71"/>
    </location>
</feature>
<feature type="transmembrane region" description="Helical" evidence="2">
    <location>
        <begin position="163"/>
        <end position="181"/>
    </location>
</feature>
<gene>
    <name evidence="3" type="ORF">M1E25_11525</name>
</gene>
<evidence type="ECO:0008006" key="5">
    <source>
        <dbReference type="Google" id="ProtNLM"/>
    </source>
</evidence>
<evidence type="ECO:0000256" key="2">
    <source>
        <dbReference type="SAM" id="Phobius"/>
    </source>
</evidence>
<reference evidence="3" key="1">
    <citation type="journal article" date="2023" name="Int. J. Syst. Evol. Microbiol.">
        <title>Streptomyces meridianus sp. nov. isolated from brackish water of the Tagus estuary in Alcochete, Portugal.</title>
        <authorList>
            <person name="Santos J.D.N."/>
            <person name="Klimek D."/>
            <person name="Calusinska M."/>
            <person name="Lobo Da Cunha A."/>
            <person name="Catita J."/>
            <person name="Goncalves H."/>
            <person name="Gonzalez I."/>
            <person name="Reyes F."/>
            <person name="Lage O.M."/>
        </authorList>
    </citation>
    <scope>NUCLEOTIDE SEQUENCE</scope>
    <source>
        <strain evidence="3">MTZ3.1</strain>
    </source>
</reference>
<dbReference type="RefSeq" id="WP_251413603.1">
    <property type="nucleotide sequence ID" value="NZ_JAMQGM010000023.1"/>
</dbReference>
<feature type="transmembrane region" description="Helical" evidence="2">
    <location>
        <begin position="128"/>
        <end position="151"/>
    </location>
</feature>
<dbReference type="EMBL" id="JAMQGM010000023">
    <property type="protein sequence ID" value="MCM2577981.1"/>
    <property type="molecule type" value="Genomic_DNA"/>
</dbReference>
<evidence type="ECO:0000256" key="1">
    <source>
        <dbReference type="SAM" id="MobiDB-lite"/>
    </source>
</evidence>
<dbReference type="Proteomes" id="UP001167160">
    <property type="component" value="Unassembled WGS sequence"/>
</dbReference>
<feature type="transmembrane region" description="Helical" evidence="2">
    <location>
        <begin position="187"/>
        <end position="206"/>
    </location>
</feature>
<keyword evidence="2" id="KW-0472">Membrane</keyword>
<evidence type="ECO:0000313" key="4">
    <source>
        <dbReference type="Proteomes" id="UP001167160"/>
    </source>
</evidence>
<keyword evidence="2" id="KW-1133">Transmembrane helix</keyword>
<keyword evidence="2" id="KW-0812">Transmembrane</keyword>
<dbReference type="SUPFAM" id="SSF81995">
    <property type="entry name" value="beta-sandwich domain of Sec23/24"/>
    <property type="match status" value="1"/>
</dbReference>
<organism evidence="3 4">
    <name type="scientific">Streptomyces meridianus</name>
    <dbReference type="NCBI Taxonomy" id="2938945"/>
    <lineage>
        <taxon>Bacteria</taxon>
        <taxon>Bacillati</taxon>
        <taxon>Actinomycetota</taxon>
        <taxon>Actinomycetes</taxon>
        <taxon>Kitasatosporales</taxon>
        <taxon>Streptomycetaceae</taxon>
        <taxon>Streptomyces</taxon>
    </lineage>
</organism>
<feature type="compositionally biased region" description="Low complexity" evidence="1">
    <location>
        <begin position="52"/>
        <end position="69"/>
    </location>
</feature>
<accession>A0ABT0X629</accession>
<comment type="caution">
    <text evidence="3">The sequence shown here is derived from an EMBL/GenBank/DDBJ whole genome shotgun (WGS) entry which is preliminary data.</text>
</comment>
<feature type="transmembrane region" description="Helical" evidence="2">
    <location>
        <begin position="90"/>
        <end position="113"/>
    </location>
</feature>
<protein>
    <recommendedName>
        <fullName evidence="5">Integral membrane protein</fullName>
    </recommendedName>
</protein>
<evidence type="ECO:0000313" key="3">
    <source>
        <dbReference type="EMBL" id="MCM2577981.1"/>
    </source>
</evidence>
<proteinExistence type="predicted"/>